<keyword evidence="1" id="KW-0645">Protease</keyword>
<dbReference type="InterPro" id="IPR035914">
    <property type="entry name" value="Sperma_CUB_dom_sf"/>
</dbReference>
<evidence type="ECO:0000256" key="5">
    <source>
        <dbReference type="SAM" id="SignalP"/>
    </source>
</evidence>
<keyword evidence="3" id="KW-0378">Hydrolase</keyword>
<evidence type="ECO:0000256" key="2">
    <source>
        <dbReference type="ARBA" id="ARBA00022737"/>
    </source>
</evidence>
<dbReference type="InterPro" id="IPR013783">
    <property type="entry name" value="Ig-like_fold"/>
</dbReference>
<dbReference type="EMBL" id="SETE01000004">
    <property type="protein sequence ID" value="RYM33512.1"/>
    <property type="molecule type" value="Genomic_DNA"/>
</dbReference>
<evidence type="ECO:0000256" key="4">
    <source>
        <dbReference type="ARBA" id="ARBA00023157"/>
    </source>
</evidence>
<name>A0A4Q4KJS7_9FLAO</name>
<keyword evidence="10" id="KW-1185">Reference proteome</keyword>
<accession>A0A4Q4KJS7</accession>
<feature type="domain" description="PKD" evidence="7">
    <location>
        <begin position="1925"/>
        <end position="1944"/>
    </location>
</feature>
<evidence type="ECO:0000259" key="8">
    <source>
        <dbReference type="PROSITE" id="PS51829"/>
    </source>
</evidence>
<dbReference type="PROSITE" id="PS50093">
    <property type="entry name" value="PKD"/>
    <property type="match status" value="2"/>
</dbReference>
<dbReference type="SUPFAM" id="SSF49785">
    <property type="entry name" value="Galactose-binding domain-like"/>
    <property type="match status" value="1"/>
</dbReference>
<dbReference type="PANTHER" id="PTHR24251">
    <property type="entry name" value="OVOCHYMASE-RELATED"/>
    <property type="match status" value="1"/>
</dbReference>
<dbReference type="Pfam" id="PF13585">
    <property type="entry name" value="CHU_C"/>
    <property type="match status" value="1"/>
</dbReference>
<dbReference type="Gene3D" id="2.60.40.10">
    <property type="entry name" value="Immunoglobulins"/>
    <property type="match status" value="3"/>
</dbReference>
<evidence type="ECO:0000256" key="1">
    <source>
        <dbReference type="ARBA" id="ARBA00022670"/>
    </source>
</evidence>
<evidence type="ECO:0000259" key="6">
    <source>
        <dbReference type="PROSITE" id="PS01180"/>
    </source>
</evidence>
<keyword evidence="4" id="KW-1015">Disulfide bond</keyword>
<dbReference type="OrthoDB" id="9765926at2"/>
<feature type="chain" id="PRO_5020510319" evidence="5">
    <location>
        <begin position="23"/>
        <end position="2077"/>
    </location>
</feature>
<dbReference type="Gene3D" id="2.60.120.290">
    <property type="entry name" value="Spermadhesin, CUB domain"/>
    <property type="match status" value="1"/>
</dbReference>
<organism evidence="9 10">
    <name type="scientific">Brumimicrobium glaciale</name>
    <dbReference type="NCBI Taxonomy" id="200475"/>
    <lineage>
        <taxon>Bacteria</taxon>
        <taxon>Pseudomonadati</taxon>
        <taxon>Bacteroidota</taxon>
        <taxon>Flavobacteriia</taxon>
        <taxon>Flavobacteriales</taxon>
        <taxon>Crocinitomicaceae</taxon>
        <taxon>Brumimicrobium</taxon>
    </lineage>
</organism>
<dbReference type="Gene3D" id="2.60.120.260">
    <property type="entry name" value="Galactose-binding domain-like"/>
    <property type="match status" value="1"/>
</dbReference>
<dbReference type="InterPro" id="IPR026341">
    <property type="entry name" value="T9SS_type_B"/>
</dbReference>
<protein>
    <submittedName>
        <fullName evidence="9">T9SS type B sorting domain-containing protein</fullName>
    </submittedName>
</protein>
<dbReference type="Proteomes" id="UP000293952">
    <property type="component" value="Unassembled WGS sequence"/>
</dbReference>
<dbReference type="InterPro" id="IPR022409">
    <property type="entry name" value="PKD/Chitinase_dom"/>
</dbReference>
<reference evidence="9 10" key="1">
    <citation type="submission" date="2019-02" db="EMBL/GenBank/DDBJ databases">
        <title>Genome sequence of the sea-ice species Brumimicrobium glaciale.</title>
        <authorList>
            <person name="Bowman J.P."/>
        </authorList>
    </citation>
    <scope>NUCLEOTIDE SEQUENCE [LARGE SCALE GENOMIC DNA]</scope>
    <source>
        <strain evidence="9 10">IC156</strain>
    </source>
</reference>
<dbReference type="InterPro" id="IPR000859">
    <property type="entry name" value="CUB_dom"/>
</dbReference>
<dbReference type="InterPro" id="IPR002884">
    <property type="entry name" value="P_dom"/>
</dbReference>
<dbReference type="InterPro" id="IPR000601">
    <property type="entry name" value="PKD_dom"/>
</dbReference>
<dbReference type="Pfam" id="PF00431">
    <property type="entry name" value="CUB"/>
    <property type="match status" value="1"/>
</dbReference>
<evidence type="ECO:0000313" key="9">
    <source>
        <dbReference type="EMBL" id="RYM33512.1"/>
    </source>
</evidence>
<proteinExistence type="predicted"/>
<feature type="domain" description="CUB" evidence="6">
    <location>
        <begin position="16"/>
        <end position="142"/>
    </location>
</feature>
<dbReference type="InterPro" id="IPR035986">
    <property type="entry name" value="PKD_dom_sf"/>
</dbReference>
<dbReference type="RefSeq" id="WP_130093972.1">
    <property type="nucleotide sequence ID" value="NZ_SETE01000004.1"/>
</dbReference>
<dbReference type="SMART" id="SM00089">
    <property type="entry name" value="PKD"/>
    <property type="match status" value="3"/>
</dbReference>
<dbReference type="SUPFAM" id="SSF49854">
    <property type="entry name" value="Spermadhesin, CUB domain"/>
    <property type="match status" value="1"/>
</dbReference>
<feature type="signal peptide" evidence="5">
    <location>
        <begin position="1"/>
        <end position="22"/>
    </location>
</feature>
<dbReference type="GO" id="GO:0004252">
    <property type="term" value="F:serine-type endopeptidase activity"/>
    <property type="evidence" value="ECO:0007669"/>
    <property type="project" value="InterPro"/>
</dbReference>
<evidence type="ECO:0000259" key="7">
    <source>
        <dbReference type="PROSITE" id="PS50093"/>
    </source>
</evidence>
<dbReference type="PANTHER" id="PTHR24251:SF52">
    <property type="entry name" value="CUB DOMAIN-CONTAINING PROTEIN"/>
    <property type="match status" value="1"/>
</dbReference>
<feature type="domain" description="PKD" evidence="7">
    <location>
        <begin position="196"/>
        <end position="232"/>
    </location>
</feature>
<dbReference type="SMART" id="SM00042">
    <property type="entry name" value="CUB"/>
    <property type="match status" value="1"/>
</dbReference>
<dbReference type="PROSITE" id="PS01180">
    <property type="entry name" value="CUB"/>
    <property type="match status" value="1"/>
</dbReference>
<evidence type="ECO:0000256" key="3">
    <source>
        <dbReference type="ARBA" id="ARBA00022801"/>
    </source>
</evidence>
<dbReference type="InterPro" id="IPR008979">
    <property type="entry name" value="Galactose-bd-like_sf"/>
</dbReference>
<dbReference type="SUPFAM" id="SSF49299">
    <property type="entry name" value="PKD domain"/>
    <property type="match status" value="3"/>
</dbReference>
<dbReference type="Pfam" id="PF18911">
    <property type="entry name" value="PKD_4"/>
    <property type="match status" value="1"/>
</dbReference>
<dbReference type="NCBIfam" id="TIGR04131">
    <property type="entry name" value="Bac_Flav_CTERM"/>
    <property type="match status" value="1"/>
</dbReference>
<comment type="caution">
    <text evidence="9">The sequence shown here is derived from an EMBL/GenBank/DDBJ whole genome shotgun (WGS) entry which is preliminary data.</text>
</comment>
<feature type="domain" description="P/Homo B" evidence="8">
    <location>
        <begin position="273"/>
        <end position="451"/>
    </location>
</feature>
<gene>
    <name evidence="9" type="ORF">ERX46_11275</name>
</gene>
<dbReference type="GO" id="GO:0006508">
    <property type="term" value="P:proteolysis"/>
    <property type="evidence" value="ECO:0007669"/>
    <property type="project" value="UniProtKB-KW"/>
</dbReference>
<sequence>MKFLITILLILCLTIVGKTLHAQNFNMVNNATVPACSGTFYDSGGASGNYGNNQGFTYTICPAGAGGVSVNFLAFSVENSFDFLTIYDGNTSTAPSLGTFTGTNSPGFIAATASNTTGCLTFVFFSNATNNSSGWAATISCSPPCQEIVGNTTFSPAPDLDGIIRICQGTTVSMNGSGTYPQNNAAYAQSDATSIFNWSTYDGANPVGQNVSHTFNNEGGFLVQLEIEDIQGCTNAVVVEQEIHVSTTPNFSGTVGNPNPICLGEQASFNGAVSAVAFDKSCVQPVFPPIALPDGSGVSYETSVDLECFSTGQTLTNINDLISICVNMEHSYMGDLEIDIECPSGQTVILKGFPGGGSTNLGIPGNIGGSSAGIGFNYCWTPNATNGTWVGNAGGNSTLAAGTYASDNLMSGLVGCDLNGVWTLTITDYWSGDNGYLFDWGINFDPAIIPPSVSFTPTIVSQNWQADPTILSGTNPINVEPIVAGNACYIYKVTDDFGCNYDTTVCITVNPYPEINSIAEVNQCSPYTLPVITGSNLTGNQAYYTGPNGTGTQFNSGDIISASTTLYIYDISASSPLCKDQEIFDINISVANTMLTCPTPTTKNCALSVGAPFADFTSFINGGGSASWAIGTSIIESSFTLLSEVTTGHSCSKTITRTYQVSDNCGNNVSCSQTINVIDNIDPTGTAPADLAVQCITAIPVANIASITDEADNCTINPIVTHVGDVSDGNTCPEIITRTYNIADNCGNNINVTQIFTINDDVLPTGTAPDLTVQCIEDVPVANINSITDEADNCAVNPIVTLVSDLSDGNSCPEVITRIYNIADNCGNNIDVIQTITINDDVLPTGTAPDLIVQCIGDVPAADVNYINDEADNCTANPLVTFVSESSNGNTCPEIITRTYNIADDCGNNVDVVQTITINDDILPTGTAPANLAIQCIGDFPVADVTLITDEADNCTVNPTVTHVGDVSTGNTCPEVITRTYNIADDCGNNIDLIQTITINDDINPTGTAPADLVLQCFSDLPIANINSITDEADNCTVSPIVTHVGDVSNGNTCPAVITRTYNIADDCGNNINVIQTFTINDDVFPTASDIITTVQCLTDVPIADISVVSDEMDNCTTNPTVAFVSESTNGNTCNGEIITRIYSVTDDCGNSINVNHTITVDSYTPNFTVAGTGTTTCDGNDGMITISGLRPSYNYDLSFNGGGANPIITNISGEYVITGLIAGTYTGFTISDGDCISCSTTENVSINLNDPNSAIINAGPDAEYCEGTTVILNAFNPENANISWNNGVSDGVGFVPPVGTTSYTLTSVRVNCYSSDQMMITVSPAITDITCPADLTASCDISEQAAYADFEEFITAGGSATIPLGGVIDSTSFSLFSEVSDGITCPETITRTYQIADTCGVTLTCTQNIVISEIILPTGTAPNDTLVQCIGDVPIVDVNSITDEADNCTAIPTVTHVSDVSDGNTCPEVITRTYNIEDKCGNNIDVIQTITINDDILPTASNPDTIFVACLVDVPLSDILVVTDEADNCTVNPTVAFVSESTDANTCNGEQITRIYSVTDDCGNFINVTQIIVIDLFDPVFTVSSTNPTTCDGNEGTITLSGLAPNFNYELSYDGGNPFSITTDANGEYTVTGLVQGAYTGFTITEGTCLTCSTTENVTMTLTDPIPPVVNAGIDITACENDIITLTAFNPDAANISWNNGITDGVGFVPPVGISTYTVTAERVNCFTTDQVQVTINPLPIVNAGNDFTVCDGDQTTLSGSGADTYVWDNGVTDNVPFTPTLGLLTYTVIGISVFGCVNTDQVDVEVIISPDISFTANRTIGCAPQEINLLSTSPGIGNQCIYTINGGEQFSGCNVNPIFTEAGCYDINLQVELTNGCTDDLTVTDYICIDDYPIADFTVNPEELTNIYNNADFTNETIGATDYEWNFGDGDFSNAINPTHEYSVDEISRKFIFDVELVATSNLGCKDTFNLDLPFFEELIYFIPNTFTPDGNQYNESFKPQFTSGFEPLEYKLQIYNRWGELIFESNNPAYGWDGSYGSSQTIYAPDGTYLYKVYYKKIRDGENVEIVGSVNLLR</sequence>
<evidence type="ECO:0000313" key="10">
    <source>
        <dbReference type="Proteomes" id="UP000293952"/>
    </source>
</evidence>
<dbReference type="CDD" id="cd00041">
    <property type="entry name" value="CUB"/>
    <property type="match status" value="1"/>
</dbReference>
<dbReference type="PROSITE" id="PS51829">
    <property type="entry name" value="P_HOMO_B"/>
    <property type="match status" value="1"/>
</dbReference>
<keyword evidence="5" id="KW-0732">Signal</keyword>
<keyword evidence="2" id="KW-0677">Repeat</keyword>